<evidence type="ECO:0000313" key="1">
    <source>
        <dbReference type="EMBL" id="KAI5428794.1"/>
    </source>
</evidence>
<organism evidence="1 2">
    <name type="scientific">Pisum sativum</name>
    <name type="common">Garden pea</name>
    <name type="synonym">Lathyrus oleraceus</name>
    <dbReference type="NCBI Taxonomy" id="3888"/>
    <lineage>
        <taxon>Eukaryota</taxon>
        <taxon>Viridiplantae</taxon>
        <taxon>Streptophyta</taxon>
        <taxon>Embryophyta</taxon>
        <taxon>Tracheophyta</taxon>
        <taxon>Spermatophyta</taxon>
        <taxon>Magnoliopsida</taxon>
        <taxon>eudicotyledons</taxon>
        <taxon>Gunneridae</taxon>
        <taxon>Pentapetalae</taxon>
        <taxon>rosids</taxon>
        <taxon>fabids</taxon>
        <taxon>Fabales</taxon>
        <taxon>Fabaceae</taxon>
        <taxon>Papilionoideae</taxon>
        <taxon>50 kb inversion clade</taxon>
        <taxon>NPAAA clade</taxon>
        <taxon>Hologalegina</taxon>
        <taxon>IRL clade</taxon>
        <taxon>Fabeae</taxon>
        <taxon>Lathyrus</taxon>
    </lineage>
</organism>
<evidence type="ECO:0000313" key="2">
    <source>
        <dbReference type="Proteomes" id="UP001058974"/>
    </source>
</evidence>
<reference evidence="1 2" key="1">
    <citation type="journal article" date="2022" name="Nat. Genet.">
        <title>Improved pea reference genome and pan-genome highlight genomic features and evolutionary characteristics.</title>
        <authorList>
            <person name="Yang T."/>
            <person name="Liu R."/>
            <person name="Luo Y."/>
            <person name="Hu S."/>
            <person name="Wang D."/>
            <person name="Wang C."/>
            <person name="Pandey M.K."/>
            <person name="Ge S."/>
            <person name="Xu Q."/>
            <person name="Li N."/>
            <person name="Li G."/>
            <person name="Huang Y."/>
            <person name="Saxena R.K."/>
            <person name="Ji Y."/>
            <person name="Li M."/>
            <person name="Yan X."/>
            <person name="He Y."/>
            <person name="Liu Y."/>
            <person name="Wang X."/>
            <person name="Xiang C."/>
            <person name="Varshney R.K."/>
            <person name="Ding H."/>
            <person name="Gao S."/>
            <person name="Zong X."/>
        </authorList>
    </citation>
    <scope>NUCLEOTIDE SEQUENCE [LARGE SCALE GENOMIC DNA]</scope>
    <source>
        <strain evidence="1 2">cv. Zhongwan 6</strain>
    </source>
</reference>
<accession>A0A9D4XZ86</accession>
<dbReference type="Gramene" id="Psat03G0370200-T1">
    <property type="protein sequence ID" value="KAI5428794.1"/>
    <property type="gene ID" value="KIW84_033702"/>
</dbReference>
<dbReference type="EMBL" id="JAMSHJ010000003">
    <property type="protein sequence ID" value="KAI5428794.1"/>
    <property type="molecule type" value="Genomic_DNA"/>
</dbReference>
<comment type="caution">
    <text evidence="1">The sequence shown here is derived from an EMBL/GenBank/DDBJ whole genome shotgun (WGS) entry which is preliminary data.</text>
</comment>
<gene>
    <name evidence="1" type="ORF">KIW84_033702</name>
</gene>
<name>A0A9D4XZ86_PEA</name>
<dbReference type="Proteomes" id="UP001058974">
    <property type="component" value="Chromosome 3"/>
</dbReference>
<proteinExistence type="predicted"/>
<sequence length="172" mass="18942">MRFSGVLVKAFDGSRKTVIGEVDLPIKIVTSTLHTKLKFVNNGKLVIVGGEHAMLVSHLSSFSYIDADEADGTLFQDLSIDNIVIKKSGQIFKLAKNKNIVGLGFSPGGTQRDLKRIQEVFHSAGFIHSKDQFVVAILENDEEQEAPDFVTRGSMCQKWITVDVPSVICFSK</sequence>
<keyword evidence="2" id="KW-1185">Reference proteome</keyword>
<protein>
    <submittedName>
        <fullName evidence="1">Uncharacterized protein</fullName>
    </submittedName>
</protein>
<dbReference type="AlphaFoldDB" id="A0A9D4XZ86"/>